<organism evidence="2 3">
    <name type="scientific">Nocardiopsis suaedae</name>
    <dbReference type="NCBI Taxonomy" id="3018444"/>
    <lineage>
        <taxon>Bacteria</taxon>
        <taxon>Bacillati</taxon>
        <taxon>Actinomycetota</taxon>
        <taxon>Actinomycetes</taxon>
        <taxon>Streptosporangiales</taxon>
        <taxon>Nocardiopsidaceae</taxon>
        <taxon>Nocardiopsis</taxon>
    </lineage>
</organism>
<sequence length="120" mass="13184">MITTVDLAVLYVRDQAATVDFYTRVLGFHTVKDAEMWPGARWIEIAPPSGGTRITVHTASEFNRTPGEGAYLTLACDDAPATARELRERGATVTEPVTEPWGTYIKVEDPDGNDVMIAEK</sequence>
<gene>
    <name evidence="2" type="ORF">O4U47_24070</name>
</gene>
<dbReference type="InterPro" id="IPR004360">
    <property type="entry name" value="Glyas_Fos-R_dOase_dom"/>
</dbReference>
<dbReference type="SUPFAM" id="SSF54593">
    <property type="entry name" value="Glyoxalase/Bleomycin resistance protein/Dihydroxybiphenyl dioxygenase"/>
    <property type="match status" value="1"/>
</dbReference>
<name>A0ABT4TSF3_9ACTN</name>
<dbReference type="Proteomes" id="UP001165685">
    <property type="component" value="Unassembled WGS sequence"/>
</dbReference>
<proteinExistence type="predicted"/>
<dbReference type="InterPro" id="IPR037523">
    <property type="entry name" value="VOC_core"/>
</dbReference>
<reference evidence="2" key="1">
    <citation type="submission" date="2023-01" db="EMBL/GenBank/DDBJ databases">
        <title>Draft genome sequence of Nocardiopsis sp. LSu2-4 isolated from halophytes.</title>
        <authorList>
            <person name="Duangmal K."/>
            <person name="Chantavorakit T."/>
        </authorList>
    </citation>
    <scope>NUCLEOTIDE SEQUENCE</scope>
    <source>
        <strain evidence="2">LSu2-4</strain>
    </source>
</reference>
<dbReference type="InterPro" id="IPR029068">
    <property type="entry name" value="Glyas_Bleomycin-R_OHBP_Dase"/>
</dbReference>
<dbReference type="PROSITE" id="PS51819">
    <property type="entry name" value="VOC"/>
    <property type="match status" value="1"/>
</dbReference>
<evidence type="ECO:0000313" key="3">
    <source>
        <dbReference type="Proteomes" id="UP001165685"/>
    </source>
</evidence>
<accession>A0ABT4TSF3</accession>
<keyword evidence="3" id="KW-1185">Reference proteome</keyword>
<dbReference type="Gene3D" id="3.10.180.10">
    <property type="entry name" value="2,3-Dihydroxybiphenyl 1,2-Dioxygenase, domain 1"/>
    <property type="match status" value="1"/>
</dbReference>
<feature type="domain" description="VOC" evidence="1">
    <location>
        <begin position="4"/>
        <end position="120"/>
    </location>
</feature>
<evidence type="ECO:0000259" key="1">
    <source>
        <dbReference type="PROSITE" id="PS51819"/>
    </source>
</evidence>
<dbReference type="Pfam" id="PF00903">
    <property type="entry name" value="Glyoxalase"/>
    <property type="match status" value="1"/>
</dbReference>
<dbReference type="RefSeq" id="WP_270680235.1">
    <property type="nucleotide sequence ID" value="NZ_JAQFWP010000058.1"/>
</dbReference>
<comment type="caution">
    <text evidence="2">The sequence shown here is derived from an EMBL/GenBank/DDBJ whole genome shotgun (WGS) entry which is preliminary data.</text>
</comment>
<dbReference type="EMBL" id="JAQFWP010000058">
    <property type="protein sequence ID" value="MDA2807608.1"/>
    <property type="molecule type" value="Genomic_DNA"/>
</dbReference>
<evidence type="ECO:0000313" key="2">
    <source>
        <dbReference type="EMBL" id="MDA2807608.1"/>
    </source>
</evidence>
<protein>
    <submittedName>
        <fullName evidence="2">VOC family protein</fullName>
    </submittedName>
</protein>
<dbReference type="PANTHER" id="PTHR36437">
    <property type="entry name" value="GLYOXALASE/BLEOMYCIN RESISTANCE PROTEIN/DIOXYGENASE"/>
    <property type="match status" value="1"/>
</dbReference>
<dbReference type="PANTHER" id="PTHR36437:SF2">
    <property type="entry name" value="GLYOXALASE_BLEOMYCIN RESISTANCE PROTEIN_DIOXYGENASE"/>
    <property type="match status" value="1"/>
</dbReference>